<proteinExistence type="predicted"/>
<feature type="compositionally biased region" description="Basic and acidic residues" evidence="1">
    <location>
        <begin position="137"/>
        <end position="146"/>
    </location>
</feature>
<dbReference type="AlphaFoldDB" id="A0A0B6Y121"/>
<feature type="compositionally biased region" description="Polar residues" evidence="1">
    <location>
        <begin position="117"/>
        <end position="135"/>
    </location>
</feature>
<evidence type="ECO:0000256" key="1">
    <source>
        <dbReference type="SAM" id="MobiDB-lite"/>
    </source>
</evidence>
<sequence length="146" mass="15504">KIQQLPGRQGIDTKTANQGVVETILPGNMIQKVDASKLVTRQLTRRTSLFKGGISVSTVIKTTSVASKQLQPVMDASRTVSKEVVKGAIKAKSPAEGSRTVTKKKASPSEAILPANGSKTVTKENQPVISRTVTKVTHPEGSRTVT</sequence>
<protein>
    <submittedName>
        <fullName evidence="2">Uncharacterized protein</fullName>
    </submittedName>
</protein>
<gene>
    <name evidence="2" type="primary">ORF7918</name>
</gene>
<dbReference type="EMBL" id="HACG01002626">
    <property type="protein sequence ID" value="CEK49491.1"/>
    <property type="molecule type" value="Transcribed_RNA"/>
</dbReference>
<name>A0A0B6Y121_9EUPU</name>
<feature type="region of interest" description="Disordered" evidence="1">
    <location>
        <begin position="91"/>
        <end position="146"/>
    </location>
</feature>
<feature type="non-terminal residue" evidence="2">
    <location>
        <position position="146"/>
    </location>
</feature>
<evidence type="ECO:0000313" key="2">
    <source>
        <dbReference type="EMBL" id="CEK49491.1"/>
    </source>
</evidence>
<reference evidence="2" key="1">
    <citation type="submission" date="2014-12" db="EMBL/GenBank/DDBJ databases">
        <title>Insight into the proteome of Arion vulgaris.</title>
        <authorList>
            <person name="Aradska J."/>
            <person name="Bulat T."/>
            <person name="Smidak R."/>
            <person name="Sarate P."/>
            <person name="Gangsoo J."/>
            <person name="Sialana F."/>
            <person name="Bilban M."/>
            <person name="Lubec G."/>
        </authorList>
    </citation>
    <scope>NUCLEOTIDE SEQUENCE</scope>
    <source>
        <tissue evidence="2">Skin</tissue>
    </source>
</reference>
<organism evidence="2">
    <name type="scientific">Arion vulgaris</name>
    <dbReference type="NCBI Taxonomy" id="1028688"/>
    <lineage>
        <taxon>Eukaryota</taxon>
        <taxon>Metazoa</taxon>
        <taxon>Spiralia</taxon>
        <taxon>Lophotrochozoa</taxon>
        <taxon>Mollusca</taxon>
        <taxon>Gastropoda</taxon>
        <taxon>Heterobranchia</taxon>
        <taxon>Euthyneura</taxon>
        <taxon>Panpulmonata</taxon>
        <taxon>Eupulmonata</taxon>
        <taxon>Stylommatophora</taxon>
        <taxon>Helicina</taxon>
        <taxon>Arionoidea</taxon>
        <taxon>Arionidae</taxon>
        <taxon>Arion</taxon>
    </lineage>
</organism>
<feature type="non-terminal residue" evidence="2">
    <location>
        <position position="1"/>
    </location>
</feature>
<accession>A0A0B6Y121</accession>